<evidence type="ECO:0000256" key="10">
    <source>
        <dbReference type="SAM" id="Coils"/>
    </source>
</evidence>
<evidence type="ECO:0000256" key="7">
    <source>
        <dbReference type="ARBA" id="ARBA00023065"/>
    </source>
</evidence>
<name>A0AAV7Y1Q4_9NEOP</name>
<dbReference type="Gene3D" id="6.10.280.70">
    <property type="match status" value="1"/>
</dbReference>
<gene>
    <name evidence="11" type="ORF">ONE63_000190</name>
</gene>
<evidence type="ECO:0000313" key="11">
    <source>
        <dbReference type="EMBL" id="KAJ1531515.1"/>
    </source>
</evidence>
<evidence type="ECO:0000256" key="1">
    <source>
        <dbReference type="ARBA" id="ARBA00004273"/>
    </source>
</evidence>
<evidence type="ECO:0000256" key="4">
    <source>
        <dbReference type="ARBA" id="ARBA00022547"/>
    </source>
</evidence>
<keyword evidence="10" id="KW-0175">Coiled coil</keyword>
<keyword evidence="3" id="KW-0813">Transport</keyword>
<keyword evidence="4" id="KW-0138">CF(0)</keyword>
<evidence type="ECO:0000256" key="2">
    <source>
        <dbReference type="ARBA" id="ARBA00006842"/>
    </source>
</evidence>
<dbReference type="GO" id="GO:0005743">
    <property type="term" value="C:mitochondrial inner membrane"/>
    <property type="evidence" value="ECO:0007669"/>
    <property type="project" value="UniProtKB-SubCell"/>
</dbReference>
<evidence type="ECO:0008006" key="13">
    <source>
        <dbReference type="Google" id="ProtNLM"/>
    </source>
</evidence>
<organism evidence="11 12">
    <name type="scientific">Megalurothrips usitatus</name>
    <name type="common">bean blossom thrips</name>
    <dbReference type="NCBI Taxonomy" id="439358"/>
    <lineage>
        <taxon>Eukaryota</taxon>
        <taxon>Metazoa</taxon>
        <taxon>Ecdysozoa</taxon>
        <taxon>Arthropoda</taxon>
        <taxon>Hexapoda</taxon>
        <taxon>Insecta</taxon>
        <taxon>Pterygota</taxon>
        <taxon>Neoptera</taxon>
        <taxon>Paraneoptera</taxon>
        <taxon>Thysanoptera</taxon>
        <taxon>Terebrantia</taxon>
        <taxon>Thripoidea</taxon>
        <taxon>Thripidae</taxon>
        <taxon>Megalurothrips</taxon>
    </lineage>
</organism>
<dbReference type="AlphaFoldDB" id="A0AAV7Y1Q4"/>
<protein>
    <recommendedName>
        <fullName evidence="13">ATP synthase subunit d, mitochondrial</fullName>
    </recommendedName>
</protein>
<dbReference type="GO" id="GO:0045259">
    <property type="term" value="C:proton-transporting ATP synthase complex"/>
    <property type="evidence" value="ECO:0007669"/>
    <property type="project" value="UniProtKB-KW"/>
</dbReference>
<dbReference type="Proteomes" id="UP001075354">
    <property type="component" value="Chromosome 1"/>
</dbReference>
<keyword evidence="8" id="KW-0496">Mitochondrion</keyword>
<comment type="subcellular location">
    <subcellularLocation>
        <location evidence="1">Mitochondrion inner membrane</location>
    </subcellularLocation>
</comment>
<sequence>MAAQRFAGSKVNWKSILDRFPSTAEDQVTKLMKLKKNHETYLRSLAALPEKPPAIDWATYKTKLSNPAFVDAIKQKYEALQIPYPKSNVDSDINNQEQELVSENQKKVQSISEKIKELEDMMPIEQMTLQEFKQAYPEIVSCRSFKRPSTTHPTPWPCDDPETNSEWRKYLAAKEKGIPAERPRG</sequence>
<keyword evidence="7" id="KW-0406">Ion transport</keyword>
<dbReference type="PANTHER" id="PTHR12700">
    <property type="entry name" value="ATP SYNTHASE SUBUNIT D, MITOCHONDRIAL"/>
    <property type="match status" value="1"/>
</dbReference>
<evidence type="ECO:0000256" key="9">
    <source>
        <dbReference type="ARBA" id="ARBA00023136"/>
    </source>
</evidence>
<evidence type="ECO:0000256" key="6">
    <source>
        <dbReference type="ARBA" id="ARBA00022792"/>
    </source>
</evidence>
<dbReference type="InterPro" id="IPR008689">
    <property type="entry name" value="ATP_synth_F0_dsu_mt"/>
</dbReference>
<comment type="caution">
    <text evidence="11">The sequence shown here is derived from an EMBL/GenBank/DDBJ whole genome shotgun (WGS) entry which is preliminary data.</text>
</comment>
<dbReference type="EMBL" id="JAPTSV010000001">
    <property type="protein sequence ID" value="KAJ1531515.1"/>
    <property type="molecule type" value="Genomic_DNA"/>
</dbReference>
<dbReference type="Pfam" id="PF05873">
    <property type="entry name" value="Mt_ATP-synt_D"/>
    <property type="match status" value="1"/>
</dbReference>
<dbReference type="GO" id="GO:0015078">
    <property type="term" value="F:proton transmembrane transporter activity"/>
    <property type="evidence" value="ECO:0007669"/>
    <property type="project" value="InterPro"/>
</dbReference>
<keyword evidence="9" id="KW-0472">Membrane</keyword>
<evidence type="ECO:0000313" key="12">
    <source>
        <dbReference type="Proteomes" id="UP001075354"/>
    </source>
</evidence>
<comment type="similarity">
    <text evidence="2">Belongs to the ATPase d subunit family.</text>
</comment>
<evidence type="ECO:0000256" key="3">
    <source>
        <dbReference type="ARBA" id="ARBA00022448"/>
    </source>
</evidence>
<keyword evidence="5" id="KW-0375">Hydrogen ion transport</keyword>
<accession>A0AAV7Y1Q4</accession>
<proteinExistence type="inferred from homology"/>
<keyword evidence="12" id="KW-1185">Reference proteome</keyword>
<dbReference type="GO" id="GO:0015986">
    <property type="term" value="P:proton motive force-driven ATP synthesis"/>
    <property type="evidence" value="ECO:0007669"/>
    <property type="project" value="InterPro"/>
</dbReference>
<feature type="coiled-coil region" evidence="10">
    <location>
        <begin position="86"/>
        <end position="121"/>
    </location>
</feature>
<dbReference type="SUPFAM" id="SSF161065">
    <property type="entry name" value="ATP synthase D chain-like"/>
    <property type="match status" value="1"/>
</dbReference>
<evidence type="ECO:0000256" key="5">
    <source>
        <dbReference type="ARBA" id="ARBA00022781"/>
    </source>
</evidence>
<dbReference type="InterPro" id="IPR036228">
    <property type="entry name" value="ATP_synth_F0_dsu_sf_mt"/>
</dbReference>
<evidence type="ECO:0000256" key="8">
    <source>
        <dbReference type="ARBA" id="ARBA00023128"/>
    </source>
</evidence>
<reference evidence="11" key="1">
    <citation type="submission" date="2022-12" db="EMBL/GenBank/DDBJ databases">
        <title>Chromosome-level genome assembly of the bean flower thrips Megalurothrips usitatus.</title>
        <authorList>
            <person name="Ma L."/>
            <person name="Liu Q."/>
            <person name="Li H."/>
            <person name="Cai W."/>
        </authorList>
    </citation>
    <scope>NUCLEOTIDE SEQUENCE</scope>
    <source>
        <strain evidence="11">Cailab_2022a</strain>
    </source>
</reference>
<keyword evidence="6" id="KW-0999">Mitochondrion inner membrane</keyword>